<name>A0A7S4A7P7_9STRA</name>
<feature type="compositionally biased region" description="Basic residues" evidence="1">
    <location>
        <begin position="106"/>
        <end position="116"/>
    </location>
</feature>
<evidence type="ECO:0000313" key="4">
    <source>
        <dbReference type="Proteomes" id="UP000789595"/>
    </source>
</evidence>
<dbReference type="EMBL" id="CAKKNE010000004">
    <property type="protein sequence ID" value="CAH0374232.1"/>
    <property type="molecule type" value="Genomic_DNA"/>
</dbReference>
<protein>
    <submittedName>
        <fullName evidence="2">Uncharacterized protein</fullName>
    </submittedName>
</protein>
<evidence type="ECO:0000313" key="2">
    <source>
        <dbReference type="EMBL" id="CAE0706528.1"/>
    </source>
</evidence>
<dbReference type="AlphaFoldDB" id="A0A7S4A7P7"/>
<feature type="region of interest" description="Disordered" evidence="1">
    <location>
        <begin position="91"/>
        <end position="117"/>
    </location>
</feature>
<evidence type="ECO:0000313" key="3">
    <source>
        <dbReference type="EMBL" id="CAH0374232.1"/>
    </source>
</evidence>
<reference evidence="3" key="2">
    <citation type="submission" date="2021-11" db="EMBL/GenBank/DDBJ databases">
        <authorList>
            <consortium name="Genoscope - CEA"/>
            <person name="William W."/>
        </authorList>
    </citation>
    <scope>NUCLEOTIDE SEQUENCE</scope>
</reference>
<accession>A0A7S4A7P7</accession>
<keyword evidence="4" id="KW-1185">Reference proteome</keyword>
<gene>
    <name evidence="2" type="ORF">PCAL00307_LOCUS21979</name>
    <name evidence="3" type="ORF">PECAL_4P15030</name>
</gene>
<sequence length="238" mass="24470">MARVVELEVIKGLPVSPVRPISVDKPPPPAPVADAKPAVVVNRGLPGPGILPAPAANEYKRTQPPAGRVQMAKSNEASKATMATQAATAAGEEIKNTTSSAGPKIKFQHGPRRKPLRGGGTVPALALPSQSLSHQANVPPGATGDFALPTAEDIALASARDSTKRETSRASEVEAVRARVAATRLKALQSASNQLTPRVPARPKTPKEIAIARCGNVSALISSDSDSDVGDQDDQAGG</sequence>
<organism evidence="2">
    <name type="scientific">Pelagomonas calceolata</name>
    <dbReference type="NCBI Taxonomy" id="35677"/>
    <lineage>
        <taxon>Eukaryota</taxon>
        <taxon>Sar</taxon>
        <taxon>Stramenopiles</taxon>
        <taxon>Ochrophyta</taxon>
        <taxon>Pelagophyceae</taxon>
        <taxon>Pelagomonadales</taxon>
        <taxon>Pelagomonadaceae</taxon>
        <taxon>Pelagomonas</taxon>
    </lineage>
</organism>
<proteinExistence type="predicted"/>
<dbReference type="Proteomes" id="UP000789595">
    <property type="component" value="Unassembled WGS sequence"/>
</dbReference>
<reference evidence="2" key="1">
    <citation type="submission" date="2021-01" db="EMBL/GenBank/DDBJ databases">
        <authorList>
            <person name="Corre E."/>
            <person name="Pelletier E."/>
            <person name="Niang G."/>
            <person name="Scheremetjew M."/>
            <person name="Finn R."/>
            <person name="Kale V."/>
            <person name="Holt S."/>
            <person name="Cochrane G."/>
            <person name="Meng A."/>
            <person name="Brown T."/>
            <person name="Cohen L."/>
        </authorList>
    </citation>
    <scope>NUCLEOTIDE SEQUENCE</scope>
    <source>
        <strain evidence="2">CCMP1756</strain>
    </source>
</reference>
<dbReference type="EMBL" id="HBIW01025502">
    <property type="protein sequence ID" value="CAE0706528.1"/>
    <property type="molecule type" value="Transcribed_RNA"/>
</dbReference>
<evidence type="ECO:0000256" key="1">
    <source>
        <dbReference type="SAM" id="MobiDB-lite"/>
    </source>
</evidence>